<evidence type="ECO:0000313" key="12">
    <source>
        <dbReference type="EMBL" id="CAH3156751.1"/>
    </source>
</evidence>
<feature type="compositionally biased region" description="Basic and acidic residues" evidence="9">
    <location>
        <begin position="403"/>
        <end position="414"/>
    </location>
</feature>
<evidence type="ECO:0000259" key="10">
    <source>
        <dbReference type="Pfam" id="PF03281"/>
    </source>
</evidence>
<dbReference type="EMBL" id="CALNXJ010000062">
    <property type="protein sequence ID" value="CAH3156751.1"/>
    <property type="molecule type" value="Genomic_DNA"/>
</dbReference>
<feature type="compositionally biased region" description="Basic and acidic residues" evidence="9">
    <location>
        <begin position="1447"/>
        <end position="1459"/>
    </location>
</feature>
<dbReference type="GO" id="GO:0046872">
    <property type="term" value="F:metal ion binding"/>
    <property type="evidence" value="ECO:0007669"/>
    <property type="project" value="UniProtKB-KW"/>
</dbReference>
<feature type="region of interest" description="Disordered" evidence="9">
    <location>
        <begin position="360"/>
        <end position="414"/>
    </location>
</feature>
<feature type="compositionally biased region" description="Basic and acidic residues" evidence="9">
    <location>
        <begin position="1229"/>
        <end position="1240"/>
    </location>
</feature>
<gene>
    <name evidence="12" type="ORF">PMEA_00029794</name>
</gene>
<evidence type="ECO:0000256" key="6">
    <source>
        <dbReference type="ARBA" id="ARBA00022741"/>
    </source>
</evidence>
<organism evidence="12 13">
    <name type="scientific">Pocillopora meandrina</name>
    <dbReference type="NCBI Taxonomy" id="46732"/>
    <lineage>
        <taxon>Eukaryota</taxon>
        <taxon>Metazoa</taxon>
        <taxon>Cnidaria</taxon>
        <taxon>Anthozoa</taxon>
        <taxon>Hexacorallia</taxon>
        <taxon>Scleractinia</taxon>
        <taxon>Astrocoeniina</taxon>
        <taxon>Pocilloporidae</taxon>
        <taxon>Pocillopora</taxon>
    </lineage>
</organism>
<feature type="compositionally biased region" description="Basic and acidic residues" evidence="9">
    <location>
        <begin position="1182"/>
        <end position="1192"/>
    </location>
</feature>
<sequence length="1669" mass="190861">MAAARRHVDEGDLNFVFKRLGERGNEAELVKKRNDHVTGPTLERLTEFFMECTENQVIARPYGSVAEDLMCLSPDDYGNTDIMVFPSSEAFLIHEEVVDHSLESPLHVRIRAGDHPVLQSCLVEGTEYLATLALKNFHPAIYGSKACELMHHFTCCLRIFSKDDLKHSLQIVANWKNEKTSPAFTTDCMESSDTLHQQLQNMTESKRLHSLNSAEWEWFLGAICRARGVEYTREHAAVMDDFLQYMSELQESLTKRGPDDIYEGFPAYLHEMMSSDVVQNFKARVKAIESRSPNESVSQAEVIYSDVSSVTPRKAVEGGSKTETDDYGNNVMLSNNNHPQTLQIQDLESTSSHAMEYVRCPNDLQPEKPTKGEDPTNLTRHMAKKDSEQVRDETQMKQETTIENEKDDQTGESEERFDFKPLLYHLFEKEAEVKEPSENDTAYLKKKTGIDLVPALKSRGWPKSARDWLERERKWPSVEMVTKIIDEGYHLVVKSPKYSEIPECDFRISFSHAEYLLSQEMNEIQRECYRCLKKLYRAYLSSPAGLVSFHLKNLFLQTIEETGAEMWIEDKRAECMIKLLENLLKALKDKDLRHFFVRSYNLFGVDYIVKPETLASLAEKVEKIMENPLEFSQALIQQSEEKKKIQKETFEKESKQGVPSTSGHGRAAEPRGSNENLANMEIMKDAVLHNSRLSGNLLPKHRYHDLQDLYLQVGTELVEKALNGDEIHDPLERSLVKDLKEMIQSHDFQTEHFLQMLRNGWSNAYFRICLSTELEMRRRMLDAIRGDVETWKYLLRQEDLASGNEEAIANRMLDPSNEDRFDLSNIVPAGGFVQYLRMFLNGVAHRPPQPAQAQASQDASTKFTEKKLVVRPYGSAAEDLKCLSPENYGDIDIMVFPTTDSLIIHEDMLEYLPENPLYVRIRASDHSVFQSCLVEGTEYLATSALKNFDPAIYGSKSSEWFDYLKYSSNIVSSDDRSPSLQFVYGWKNNEVGPAFTIDSKQWFGTTLQQLQNMTKSKRGCSCELADWEGLASSIFNANGIDYTREHASVIEDLLRCVGESQASLIESGPDGFIRGLPILFQEFISSDEMQSFITRVKAIESRKQNESESRAEAICHEETGVTQQKRHTNEVERSSEPANFGPSLTARNRSDAQTPGNQDLESTSSDEIDNTRIPDESVTEQQNDREGARETIENTSKQDGGAVQKESIPELKNSGEKEGPTSKGAAGSDKAKHEVESGEREKFHLKRWLNHLIGEESGNKEHRIEEKDSITRKRGIDLVPALRSRGWPKASRDWLERERKWPSVELVTKIKDEGYHLVVKSPRYSEIPESDFRISFSHAEYLLSQEINDIQRECYRCLKKLHRAYLSSPAGLVSFHLKNLFLQTIEETGADMWTEDKRTECMMKLLENLLKALKDKDLRHFFARSYNLFGVDYFENPENLASLAEKNEDDTKQLKKNEPQQDSGRAVPGRATEPGSVNDNQGNKEITTDTVLHSPKQCSNLLPNYRSHDMQDMYLQVAKELVETALNGNEIHDPLERSLVKDFKEMIQSHNLQTEHFLQMLRSGWSNAYSRICLRTELEMRRRMLDAIRGDVETWKYCLRQDDLASGNEEAIANRMLDPSNEDRFDLSNIVPAGGLAQYLRMFLNGLDNRPPQPAQVQTIQAVDDIPLD</sequence>
<dbReference type="Pfam" id="PF03281">
    <property type="entry name" value="Mab-21"/>
    <property type="match status" value="2"/>
</dbReference>
<reference evidence="12 13" key="1">
    <citation type="submission" date="2022-05" db="EMBL/GenBank/DDBJ databases">
        <authorList>
            <consortium name="Genoscope - CEA"/>
            <person name="William W."/>
        </authorList>
    </citation>
    <scope>NUCLEOTIDE SEQUENCE [LARGE SCALE GENOMIC DNA]</scope>
</reference>
<feature type="region of interest" description="Disordered" evidence="9">
    <location>
        <begin position="1100"/>
        <end position="1240"/>
    </location>
</feature>
<feature type="compositionally biased region" description="Basic and acidic residues" evidence="9">
    <location>
        <begin position="365"/>
        <end position="374"/>
    </location>
</feature>
<dbReference type="PANTHER" id="PTHR10656">
    <property type="entry name" value="CELL FATE DETERMINING PROTEIN MAB21-RELATED"/>
    <property type="match status" value="1"/>
</dbReference>
<feature type="domain" description="Mab-21-like HhH/H2TH-like" evidence="11">
    <location>
        <begin position="525"/>
        <end position="622"/>
    </location>
</feature>
<evidence type="ECO:0000256" key="2">
    <source>
        <dbReference type="ARBA" id="ARBA00008307"/>
    </source>
</evidence>
<comment type="cofactor">
    <cofactor evidence="1">
        <name>Mg(2+)</name>
        <dbReference type="ChEBI" id="CHEBI:18420"/>
    </cofactor>
</comment>
<feature type="region of interest" description="Disordered" evidence="9">
    <location>
        <begin position="1447"/>
        <end position="1490"/>
    </location>
</feature>
<dbReference type="InterPro" id="IPR024810">
    <property type="entry name" value="MAB21L/cGLR"/>
</dbReference>
<evidence type="ECO:0000256" key="8">
    <source>
        <dbReference type="ARBA" id="ARBA00022842"/>
    </source>
</evidence>
<dbReference type="Gene3D" id="1.10.1410.40">
    <property type="match status" value="2"/>
</dbReference>
<evidence type="ECO:0000259" key="11">
    <source>
        <dbReference type="Pfam" id="PF20266"/>
    </source>
</evidence>
<dbReference type="GO" id="GO:0016779">
    <property type="term" value="F:nucleotidyltransferase activity"/>
    <property type="evidence" value="ECO:0007669"/>
    <property type="project" value="UniProtKB-KW"/>
</dbReference>
<dbReference type="InterPro" id="IPR046903">
    <property type="entry name" value="Mab-21-like_nuc_Trfase"/>
</dbReference>
<dbReference type="Pfam" id="PF20266">
    <property type="entry name" value="Mab-21_C"/>
    <property type="match status" value="2"/>
</dbReference>
<feature type="domain" description="Mab-21-like nucleotidyltransferase" evidence="10">
    <location>
        <begin position="1275"/>
        <end position="1342"/>
    </location>
</feature>
<dbReference type="InterPro" id="IPR046906">
    <property type="entry name" value="Mab-21_HhH/H2TH-like"/>
</dbReference>
<evidence type="ECO:0000256" key="9">
    <source>
        <dbReference type="SAM" id="MobiDB-lite"/>
    </source>
</evidence>
<evidence type="ECO:0000256" key="3">
    <source>
        <dbReference type="ARBA" id="ARBA00022679"/>
    </source>
</evidence>
<keyword evidence="3" id="KW-0808">Transferase</keyword>
<keyword evidence="8" id="KW-0460">Magnesium</keyword>
<keyword evidence="6" id="KW-0547">Nucleotide-binding</keyword>
<proteinExistence type="inferred from homology"/>
<feature type="domain" description="Mab-21-like nucleotidyltransferase" evidence="10">
    <location>
        <begin position="448"/>
        <end position="516"/>
    </location>
</feature>
<keyword evidence="7" id="KW-0067">ATP-binding</keyword>
<feature type="compositionally biased region" description="Basic and acidic residues" evidence="9">
    <location>
        <begin position="1100"/>
        <end position="1119"/>
    </location>
</feature>
<feature type="compositionally biased region" description="Basic and acidic residues" evidence="9">
    <location>
        <begin position="1207"/>
        <end position="1220"/>
    </location>
</feature>
<feature type="compositionally biased region" description="Basic and acidic residues" evidence="9">
    <location>
        <begin position="384"/>
        <end position="396"/>
    </location>
</feature>
<dbReference type="SMART" id="SM01265">
    <property type="entry name" value="Mab-21"/>
    <property type="match status" value="2"/>
</dbReference>
<feature type="compositionally biased region" description="Polar residues" evidence="9">
    <location>
        <begin position="1145"/>
        <end position="1165"/>
    </location>
</feature>
<evidence type="ECO:0000313" key="13">
    <source>
        <dbReference type="Proteomes" id="UP001159428"/>
    </source>
</evidence>
<feature type="domain" description="Mab-21-like HhH/H2TH-like" evidence="11">
    <location>
        <begin position="1351"/>
        <end position="1433"/>
    </location>
</feature>
<protein>
    <submittedName>
        <fullName evidence="12">Uncharacterized protein</fullName>
    </submittedName>
</protein>
<evidence type="ECO:0000256" key="4">
    <source>
        <dbReference type="ARBA" id="ARBA00022695"/>
    </source>
</evidence>
<comment type="caution">
    <text evidence="12">The sequence shown here is derived from an EMBL/GenBank/DDBJ whole genome shotgun (WGS) entry which is preliminary data.</text>
</comment>
<dbReference type="PANTHER" id="PTHR10656:SF42">
    <property type="entry name" value="CYCLIC GMP-AMP SYNTHASE-LIKE PROTEIN-RELATED"/>
    <property type="match status" value="1"/>
</dbReference>
<evidence type="ECO:0000256" key="7">
    <source>
        <dbReference type="ARBA" id="ARBA00022840"/>
    </source>
</evidence>
<feature type="compositionally biased region" description="Basic and acidic residues" evidence="9">
    <location>
        <begin position="642"/>
        <end position="655"/>
    </location>
</feature>
<feature type="compositionally biased region" description="Polar residues" evidence="9">
    <location>
        <begin position="1475"/>
        <end position="1490"/>
    </location>
</feature>
<evidence type="ECO:0000256" key="5">
    <source>
        <dbReference type="ARBA" id="ARBA00022723"/>
    </source>
</evidence>
<name>A0AAU9XRW8_9CNID</name>
<feature type="region of interest" description="Disordered" evidence="9">
    <location>
        <begin position="642"/>
        <end position="675"/>
    </location>
</feature>
<keyword evidence="13" id="KW-1185">Reference proteome</keyword>
<accession>A0AAU9XRW8</accession>
<keyword evidence="5" id="KW-0479">Metal-binding</keyword>
<keyword evidence="4" id="KW-0548">Nucleotidyltransferase</keyword>
<dbReference type="GO" id="GO:0005524">
    <property type="term" value="F:ATP binding"/>
    <property type="evidence" value="ECO:0007669"/>
    <property type="project" value="UniProtKB-KW"/>
</dbReference>
<dbReference type="Proteomes" id="UP001159428">
    <property type="component" value="Unassembled WGS sequence"/>
</dbReference>
<evidence type="ECO:0000256" key="1">
    <source>
        <dbReference type="ARBA" id="ARBA00001946"/>
    </source>
</evidence>
<comment type="similarity">
    <text evidence="2">Belongs to the mab-21 family.</text>
</comment>